<gene>
    <name evidence="4" type="ORF">GQ26_0062250</name>
</gene>
<dbReference type="InterPro" id="IPR051911">
    <property type="entry name" value="SDR_oxidoreductase"/>
</dbReference>
<dbReference type="PRINTS" id="PR00081">
    <property type="entry name" value="GDHRDH"/>
</dbReference>
<dbReference type="PRINTS" id="PR00080">
    <property type="entry name" value="SDRFAMILY"/>
</dbReference>
<evidence type="ECO:0000256" key="3">
    <source>
        <dbReference type="RuleBase" id="RU000363"/>
    </source>
</evidence>
<name>A0A093Y0C1_TALMA</name>
<dbReference type="InterPro" id="IPR002347">
    <property type="entry name" value="SDR_fam"/>
</dbReference>
<comment type="similarity">
    <text evidence="1 3">Belongs to the short-chain dehydrogenases/reductases (SDR) family.</text>
</comment>
<sequence length="312" mass="33550">MSASLDSSAVWLTDETVTGCSSGLGKSIAQAVYNLGHNVVATARNTAALSYLPDDSSRVLKLKVDVTSKDSIINAVNATVEKYGRLDVAINNAGYALMGDSEGIPEEDARVEVETLFWGPVFLMQEAVRVFREVNNPRYNIGGTIVNITSMGGTITVGGNSFYHAGKFALEGFTKAMAQEMKPEWNIRFLLVAPGGVRTNFAGSETASLKVAPRHPAYNTGSDPLSQILGYITRPEAVETWSDADRIAGLLVDTLVDAGSKELPRKLLMGSDAVQYVKLEVERQLKEIGDWKEESESVTTNGGANMDFTGSV</sequence>
<dbReference type="SUPFAM" id="SSF51735">
    <property type="entry name" value="NAD(P)-binding Rossmann-fold domains"/>
    <property type="match status" value="1"/>
</dbReference>
<dbReference type="PANTHER" id="PTHR43976">
    <property type="entry name" value="SHORT CHAIN DEHYDROGENASE"/>
    <property type="match status" value="1"/>
</dbReference>
<protein>
    <submittedName>
        <fullName evidence="4">Putative oxidoreductase</fullName>
    </submittedName>
</protein>
<proteinExistence type="inferred from homology"/>
<evidence type="ECO:0000256" key="2">
    <source>
        <dbReference type="ARBA" id="ARBA00023002"/>
    </source>
</evidence>
<reference key="1">
    <citation type="journal article" date="2014" name="PLoS Genet.">
        <title>Signature Gene Expression Reveals Novel Clues to the Molecular Mechanisms of Dimorphic Transition in Penicillium marneffei.</title>
        <authorList>
            <person name="Yang E."/>
            <person name="Wang G."/>
            <person name="Cai J."/>
            <person name="Woo P.C."/>
            <person name="Lau S.K."/>
            <person name="Yuen K.-Y."/>
            <person name="Chow W.-N."/>
            <person name="Lin X."/>
        </authorList>
    </citation>
    <scope>NUCLEOTIDE SEQUENCE [LARGE SCALE GENOMIC DNA]</scope>
    <source>
        <strain>PM1</strain>
    </source>
</reference>
<dbReference type="eggNOG" id="KOG1205">
    <property type="taxonomic scope" value="Eukaryota"/>
</dbReference>
<evidence type="ECO:0000256" key="1">
    <source>
        <dbReference type="ARBA" id="ARBA00006484"/>
    </source>
</evidence>
<reference evidence="4" key="2">
    <citation type="journal article" date="2014" name="PLoS Genet.">
        <title>Signature gene expression reveals novel clues to the molecular mechanisms of dimorphic transition in Penicillium marneffei.</title>
        <authorList>
            <person name="Yang E."/>
            <person name="Wang G."/>
            <person name="Cai J."/>
            <person name="Woo P.C."/>
            <person name="Lau S.K."/>
            <person name="Yuen K.-Y."/>
            <person name="Chow W.-N."/>
            <person name="Lin X."/>
        </authorList>
    </citation>
    <scope>NUCLEOTIDE SEQUENCE</scope>
    <source>
        <strain evidence="4">PM1</strain>
    </source>
</reference>
<accession>A0A093Y0C1</accession>
<dbReference type="Pfam" id="PF00106">
    <property type="entry name" value="adh_short"/>
    <property type="match status" value="1"/>
</dbReference>
<dbReference type="Gene3D" id="3.40.50.720">
    <property type="entry name" value="NAD(P)-binding Rossmann-like Domain"/>
    <property type="match status" value="1"/>
</dbReference>
<comment type="caution">
    <text evidence="4">The sequence shown here is derived from an EMBL/GenBank/DDBJ whole genome shotgun (WGS) entry which is preliminary data.</text>
</comment>
<dbReference type="AlphaFoldDB" id="A0A093Y0C1"/>
<dbReference type="HOGENOM" id="CLU_010194_2_9_1"/>
<dbReference type="GO" id="GO:0016491">
    <property type="term" value="F:oxidoreductase activity"/>
    <property type="evidence" value="ECO:0007669"/>
    <property type="project" value="UniProtKB-KW"/>
</dbReference>
<keyword evidence="2" id="KW-0560">Oxidoreductase</keyword>
<dbReference type="EMBL" id="JPOX01000006">
    <property type="protein sequence ID" value="KFX50958.1"/>
    <property type="molecule type" value="Genomic_DNA"/>
</dbReference>
<dbReference type="InterPro" id="IPR036291">
    <property type="entry name" value="NAD(P)-bd_dom_sf"/>
</dbReference>
<organism evidence="4">
    <name type="scientific">Talaromyces marneffei PM1</name>
    <dbReference type="NCBI Taxonomy" id="1077442"/>
    <lineage>
        <taxon>Eukaryota</taxon>
        <taxon>Fungi</taxon>
        <taxon>Dikarya</taxon>
        <taxon>Ascomycota</taxon>
        <taxon>Pezizomycotina</taxon>
        <taxon>Eurotiomycetes</taxon>
        <taxon>Eurotiomycetidae</taxon>
        <taxon>Eurotiales</taxon>
        <taxon>Trichocomaceae</taxon>
        <taxon>Talaromyces</taxon>
        <taxon>Talaromyces sect. Talaromyces</taxon>
    </lineage>
</organism>
<evidence type="ECO:0000313" key="4">
    <source>
        <dbReference type="EMBL" id="KFX50958.1"/>
    </source>
</evidence>
<dbReference type="PANTHER" id="PTHR43976:SF16">
    <property type="entry name" value="SHORT-CHAIN DEHYDROGENASE_REDUCTASE FAMILY PROTEIN"/>
    <property type="match status" value="1"/>
</dbReference>